<proteinExistence type="predicted"/>
<reference evidence="3 4" key="1">
    <citation type="journal article" date="2021" name="BMC Genomics">
        <title>Genome-resolved metagenome and metatranscriptome analyses of thermophilic composting reveal key bacterial players and their metabolic interactions.</title>
        <authorList>
            <person name="Braga L.P.P."/>
            <person name="Pereira R.V."/>
            <person name="Martins L.F."/>
            <person name="Moura L.M.S."/>
            <person name="Sanchez F.B."/>
            <person name="Patane J.S.L."/>
            <person name="da Silva A.M."/>
            <person name="Setubal J.C."/>
        </authorList>
    </citation>
    <scope>NUCLEOTIDE SEQUENCE [LARGE SCALE GENOMIC DNA]</scope>
    <source>
        <strain evidence="3">ZC4RG45</strain>
    </source>
</reference>
<feature type="region of interest" description="Disordered" evidence="1">
    <location>
        <begin position="1"/>
        <end position="59"/>
    </location>
</feature>
<evidence type="ECO:0000313" key="4">
    <source>
        <dbReference type="Proteomes" id="UP000249324"/>
    </source>
</evidence>
<gene>
    <name evidence="3" type="ORF">DIU77_012385</name>
</gene>
<organism evidence="3 4">
    <name type="scientific">Thermocrispum agreste</name>
    <dbReference type="NCBI Taxonomy" id="37925"/>
    <lineage>
        <taxon>Bacteria</taxon>
        <taxon>Bacillati</taxon>
        <taxon>Actinomycetota</taxon>
        <taxon>Actinomycetes</taxon>
        <taxon>Pseudonocardiales</taxon>
        <taxon>Pseudonocardiaceae</taxon>
        <taxon>Thermocrispum</taxon>
    </lineage>
</organism>
<feature type="compositionally biased region" description="Polar residues" evidence="1">
    <location>
        <begin position="24"/>
        <end position="37"/>
    </location>
</feature>
<protein>
    <submittedName>
        <fullName evidence="3">DUF4232 domain-containing protein</fullName>
    </submittedName>
</protein>
<accession>A0ABD6FGJ1</accession>
<dbReference type="Pfam" id="PF14016">
    <property type="entry name" value="DUF4232"/>
    <property type="match status" value="1"/>
</dbReference>
<evidence type="ECO:0000313" key="3">
    <source>
        <dbReference type="EMBL" id="MFO7193032.1"/>
    </source>
</evidence>
<name>A0ABD6FGJ1_9PSEU</name>
<feature type="compositionally biased region" description="Low complexity" evidence="1">
    <location>
        <begin position="7"/>
        <end position="19"/>
    </location>
</feature>
<evidence type="ECO:0000259" key="2">
    <source>
        <dbReference type="Pfam" id="PF14016"/>
    </source>
</evidence>
<dbReference type="InterPro" id="IPR025326">
    <property type="entry name" value="DUF4232"/>
</dbReference>
<dbReference type="Proteomes" id="UP000249324">
    <property type="component" value="Unassembled WGS sequence"/>
</dbReference>
<comment type="caution">
    <text evidence="3">The sequence shown here is derived from an EMBL/GenBank/DDBJ whole genome shotgun (WGS) entry which is preliminary data.</text>
</comment>
<sequence length="184" mass="19204">PEPPSQPTTTSTAQEASTPKRTVPAQTATEASVQSATPEKPGMCPSGQLRLSLGRGDAGAGTHWRPLRFTNKSDEPCVLHGFPGVSYVAGDDGHQVGAAAYRDGEKGPAVTLKPGETAHAPVGFTQIRNFDVAACQPTPVRGLRIYPPQETKALFLENPGTGCANPDLDGHQLKVQTIKPGAGM</sequence>
<feature type="non-terminal residue" evidence="3">
    <location>
        <position position="1"/>
    </location>
</feature>
<evidence type="ECO:0000256" key="1">
    <source>
        <dbReference type="SAM" id="MobiDB-lite"/>
    </source>
</evidence>
<dbReference type="AlphaFoldDB" id="A0ABD6FGJ1"/>
<feature type="domain" description="DUF4232" evidence="2">
    <location>
        <begin position="44"/>
        <end position="177"/>
    </location>
</feature>
<dbReference type="EMBL" id="QGUI02000158">
    <property type="protein sequence ID" value="MFO7193032.1"/>
    <property type="molecule type" value="Genomic_DNA"/>
</dbReference>